<organism evidence="3 4">
    <name type="scientific">Sphingomonas kyeonggiensis</name>
    <dbReference type="NCBI Taxonomy" id="1268553"/>
    <lineage>
        <taxon>Bacteria</taxon>
        <taxon>Pseudomonadati</taxon>
        <taxon>Pseudomonadota</taxon>
        <taxon>Alphaproteobacteria</taxon>
        <taxon>Sphingomonadales</taxon>
        <taxon>Sphingomonadaceae</taxon>
        <taxon>Sphingomonas</taxon>
    </lineage>
</organism>
<name>A0A7W7JZ32_9SPHN</name>
<keyword evidence="2" id="KW-0812">Transmembrane</keyword>
<feature type="compositionally biased region" description="Basic and acidic residues" evidence="1">
    <location>
        <begin position="545"/>
        <end position="556"/>
    </location>
</feature>
<feature type="compositionally biased region" description="Pro residues" evidence="1">
    <location>
        <begin position="558"/>
        <end position="580"/>
    </location>
</feature>
<dbReference type="EMBL" id="JACHLN010000001">
    <property type="protein sequence ID" value="MBB4837480.1"/>
    <property type="molecule type" value="Genomic_DNA"/>
</dbReference>
<evidence type="ECO:0000256" key="1">
    <source>
        <dbReference type="SAM" id="MobiDB-lite"/>
    </source>
</evidence>
<gene>
    <name evidence="3" type="ORF">HNP52_000531</name>
</gene>
<feature type="compositionally biased region" description="Basic residues" evidence="1">
    <location>
        <begin position="584"/>
        <end position="593"/>
    </location>
</feature>
<keyword evidence="4" id="KW-1185">Reference proteome</keyword>
<feature type="transmembrane region" description="Helical" evidence="2">
    <location>
        <begin position="218"/>
        <end position="242"/>
    </location>
</feature>
<feature type="region of interest" description="Disordered" evidence="1">
    <location>
        <begin position="545"/>
        <end position="593"/>
    </location>
</feature>
<sequence>MDRGDALQWWQTRWFVALCTFIAIIPLIWPTIPPLVDLPGHMGRYRVQFTYDQYPFLQEWYDFRWSLMGNLGVDLLVIPLHYVFGLELAVKIIVVAIPAMTVAGILWIAREVHGRIPATALFALPLAYAFPFHFGFVNFALSMAFALLAFGWWLRLARLGKFAFRTMVFLPISVLIWVCHTYGWGLLGVLAFSAELIRQHDLRRDPGLPWYKDIVGGWILPCFFAGLQCLVLVPPAILMVAWRSGGHVTGQTFDMFNWRAKMLWITQVFRDRWQLFDLASVGVLFLLLFKAVRDPNIQYSRNLALSAIFLTLVYALLPRVVFGSAYADMRLVPFLLAVGILAIRPKPGLSIRGAATVAALGMAFFCVRIGATTWSFLLYSGTYDRELKALEHLPQGARLITFVGETCRYEWKQTRLQHVPALALERKLAYTNDQWSMAGGQLLTVRYEAAKRFAHDPSQIVTDVQCPREYWRPVAWALARFPRDAFDYVWMIETPNYDPRFEQGLIPLWRDGASALFKIDHSVPAPVIKPGELPVPRWERDIILREGHGGESRLPDPEASPVPEPIESPVPTPEPTPSPSPTHKAAKHKKPKH</sequence>
<evidence type="ECO:0008006" key="5">
    <source>
        <dbReference type="Google" id="ProtNLM"/>
    </source>
</evidence>
<proteinExistence type="predicted"/>
<feature type="transmembrane region" description="Helical" evidence="2">
    <location>
        <begin position="12"/>
        <end position="32"/>
    </location>
</feature>
<keyword evidence="2" id="KW-1133">Transmembrane helix</keyword>
<feature type="transmembrane region" description="Helical" evidence="2">
    <location>
        <begin position="121"/>
        <end position="154"/>
    </location>
</feature>
<dbReference type="Proteomes" id="UP000575241">
    <property type="component" value="Unassembled WGS sequence"/>
</dbReference>
<accession>A0A7W7JZ32</accession>
<comment type="caution">
    <text evidence="3">The sequence shown here is derived from an EMBL/GenBank/DDBJ whole genome shotgun (WGS) entry which is preliminary data.</text>
</comment>
<evidence type="ECO:0000313" key="3">
    <source>
        <dbReference type="EMBL" id="MBB4837480.1"/>
    </source>
</evidence>
<feature type="transmembrane region" description="Helical" evidence="2">
    <location>
        <begin position="88"/>
        <end position="109"/>
    </location>
</feature>
<evidence type="ECO:0000256" key="2">
    <source>
        <dbReference type="SAM" id="Phobius"/>
    </source>
</evidence>
<dbReference type="RefSeq" id="WP_260395868.1">
    <property type="nucleotide sequence ID" value="NZ_JACHLN010000001.1"/>
</dbReference>
<feature type="transmembrane region" description="Helical" evidence="2">
    <location>
        <begin position="299"/>
        <end position="317"/>
    </location>
</feature>
<evidence type="ECO:0000313" key="4">
    <source>
        <dbReference type="Proteomes" id="UP000575241"/>
    </source>
</evidence>
<keyword evidence="2" id="KW-0472">Membrane</keyword>
<feature type="transmembrane region" description="Helical" evidence="2">
    <location>
        <begin position="323"/>
        <end position="343"/>
    </location>
</feature>
<feature type="transmembrane region" description="Helical" evidence="2">
    <location>
        <begin position="355"/>
        <end position="379"/>
    </location>
</feature>
<protein>
    <recommendedName>
        <fullName evidence="5">Glycosyltransferase RgtA/B/C/D-like domain-containing protein</fullName>
    </recommendedName>
</protein>
<dbReference type="AlphaFoldDB" id="A0A7W7JZ32"/>
<reference evidence="3 4" key="1">
    <citation type="submission" date="2020-08" db="EMBL/GenBank/DDBJ databases">
        <title>Functional genomics of gut bacteria from endangered species of beetles.</title>
        <authorList>
            <person name="Carlos-Shanley C."/>
        </authorList>
    </citation>
    <scope>NUCLEOTIDE SEQUENCE [LARGE SCALE GENOMIC DNA]</scope>
    <source>
        <strain evidence="3 4">S00224</strain>
    </source>
</reference>
<feature type="transmembrane region" description="Helical" evidence="2">
    <location>
        <begin position="174"/>
        <end position="197"/>
    </location>
</feature>